<name>A0AAN8ZZS1_HALRR</name>
<keyword evidence="2" id="KW-1185">Reference proteome</keyword>
<sequence>DHSTLAAGCPLKKKIRNEKLAEIRKAKQEPTFFYFEAVGTTLTKSSIMPNDQLQYSMKPEEMTTIVISVMVYDQLMKTTYS</sequence>
<reference evidence="1 2" key="1">
    <citation type="submission" date="2023-11" db="EMBL/GenBank/DDBJ databases">
        <title>Halocaridina rubra genome assembly.</title>
        <authorList>
            <person name="Smith C."/>
        </authorList>
    </citation>
    <scope>NUCLEOTIDE SEQUENCE [LARGE SCALE GENOMIC DNA]</scope>
    <source>
        <strain evidence="1">EP-1</strain>
        <tissue evidence="1">Whole</tissue>
    </source>
</reference>
<accession>A0AAN8ZZS1</accession>
<evidence type="ECO:0000313" key="1">
    <source>
        <dbReference type="EMBL" id="KAK7074826.1"/>
    </source>
</evidence>
<organism evidence="1 2">
    <name type="scientific">Halocaridina rubra</name>
    <name type="common">Hawaiian red shrimp</name>
    <dbReference type="NCBI Taxonomy" id="373956"/>
    <lineage>
        <taxon>Eukaryota</taxon>
        <taxon>Metazoa</taxon>
        <taxon>Ecdysozoa</taxon>
        <taxon>Arthropoda</taxon>
        <taxon>Crustacea</taxon>
        <taxon>Multicrustacea</taxon>
        <taxon>Malacostraca</taxon>
        <taxon>Eumalacostraca</taxon>
        <taxon>Eucarida</taxon>
        <taxon>Decapoda</taxon>
        <taxon>Pleocyemata</taxon>
        <taxon>Caridea</taxon>
        <taxon>Atyoidea</taxon>
        <taxon>Atyidae</taxon>
        <taxon>Halocaridina</taxon>
    </lineage>
</organism>
<feature type="non-terminal residue" evidence="1">
    <location>
        <position position="1"/>
    </location>
</feature>
<gene>
    <name evidence="1" type="ORF">SK128_008095</name>
</gene>
<dbReference type="EMBL" id="JAXCGZ010011444">
    <property type="protein sequence ID" value="KAK7074826.1"/>
    <property type="molecule type" value="Genomic_DNA"/>
</dbReference>
<proteinExistence type="predicted"/>
<comment type="caution">
    <text evidence="1">The sequence shown here is derived from an EMBL/GenBank/DDBJ whole genome shotgun (WGS) entry which is preliminary data.</text>
</comment>
<evidence type="ECO:0000313" key="2">
    <source>
        <dbReference type="Proteomes" id="UP001381693"/>
    </source>
</evidence>
<protein>
    <submittedName>
        <fullName evidence="1">Uncharacterized protein</fullName>
    </submittedName>
</protein>
<dbReference type="Proteomes" id="UP001381693">
    <property type="component" value="Unassembled WGS sequence"/>
</dbReference>
<dbReference type="AlphaFoldDB" id="A0AAN8ZZS1"/>
<feature type="non-terminal residue" evidence="1">
    <location>
        <position position="81"/>
    </location>
</feature>